<name>A0AA39CL17_9EURO</name>
<keyword evidence="4" id="KW-0560">Oxidoreductase</keyword>
<comment type="similarity">
    <text evidence="1">Belongs to the paxM FAD-dependent monooxygenase family.</text>
</comment>
<evidence type="ECO:0000259" key="6">
    <source>
        <dbReference type="Pfam" id="PF01494"/>
    </source>
</evidence>
<dbReference type="SUPFAM" id="SSF51905">
    <property type="entry name" value="FAD/NAD(P)-binding domain"/>
    <property type="match status" value="1"/>
</dbReference>
<dbReference type="Gene3D" id="3.50.50.60">
    <property type="entry name" value="FAD/NAD(P)-binding domain"/>
    <property type="match status" value="1"/>
</dbReference>
<evidence type="ECO:0000256" key="4">
    <source>
        <dbReference type="ARBA" id="ARBA00023002"/>
    </source>
</evidence>
<dbReference type="SUPFAM" id="SSF54373">
    <property type="entry name" value="FAD-linked reductases, C-terminal domain"/>
    <property type="match status" value="1"/>
</dbReference>
<proteinExistence type="inferred from homology"/>
<dbReference type="Gene3D" id="2.40.400.10">
    <property type="entry name" value="Acetoacetate decarboxylase-like"/>
    <property type="match status" value="1"/>
</dbReference>
<dbReference type="InterPro" id="IPR050493">
    <property type="entry name" value="FAD-dep_Monooxygenase_BioMet"/>
</dbReference>
<dbReference type="Pfam" id="PF01494">
    <property type="entry name" value="FAD_binding_3"/>
    <property type="match status" value="1"/>
</dbReference>
<evidence type="ECO:0000256" key="1">
    <source>
        <dbReference type="ARBA" id="ARBA00007992"/>
    </source>
</evidence>
<accession>A0AA39CL17</accession>
<dbReference type="PANTHER" id="PTHR13789:SF261">
    <property type="entry name" value="HYDROXYLASE, PUTATIVE (AFU_ORTHOLOGUE AFUA_7G00590)-RELATED"/>
    <property type="match status" value="1"/>
</dbReference>
<dbReference type="InterPro" id="IPR002938">
    <property type="entry name" value="FAD-bd"/>
</dbReference>
<evidence type="ECO:0000256" key="2">
    <source>
        <dbReference type="ARBA" id="ARBA00022630"/>
    </source>
</evidence>
<dbReference type="SUPFAM" id="SSF160104">
    <property type="entry name" value="Acetoacetate decarboxylase-like"/>
    <property type="match status" value="1"/>
</dbReference>
<dbReference type="EMBL" id="JAPDRN010000220">
    <property type="protein sequence ID" value="KAJ9611856.1"/>
    <property type="molecule type" value="Genomic_DNA"/>
</dbReference>
<dbReference type="InterPro" id="IPR023375">
    <property type="entry name" value="ADC_dom_sf"/>
</dbReference>
<dbReference type="PANTHER" id="PTHR13789">
    <property type="entry name" value="MONOOXYGENASE"/>
    <property type="match status" value="1"/>
</dbReference>
<evidence type="ECO:0000256" key="5">
    <source>
        <dbReference type="ARBA" id="ARBA00023033"/>
    </source>
</evidence>
<feature type="domain" description="FAD-binding" evidence="6">
    <location>
        <begin position="22"/>
        <end position="377"/>
    </location>
</feature>
<organism evidence="7 8">
    <name type="scientific">Knufia peltigerae</name>
    <dbReference type="NCBI Taxonomy" id="1002370"/>
    <lineage>
        <taxon>Eukaryota</taxon>
        <taxon>Fungi</taxon>
        <taxon>Dikarya</taxon>
        <taxon>Ascomycota</taxon>
        <taxon>Pezizomycotina</taxon>
        <taxon>Eurotiomycetes</taxon>
        <taxon>Chaetothyriomycetidae</taxon>
        <taxon>Chaetothyriales</taxon>
        <taxon>Trichomeriaceae</taxon>
        <taxon>Knufia</taxon>
    </lineage>
</organism>
<dbReference type="GO" id="GO:0004497">
    <property type="term" value="F:monooxygenase activity"/>
    <property type="evidence" value="ECO:0007669"/>
    <property type="project" value="UniProtKB-KW"/>
</dbReference>
<keyword evidence="8" id="KW-1185">Reference proteome</keyword>
<dbReference type="GO" id="GO:0071949">
    <property type="term" value="F:FAD binding"/>
    <property type="evidence" value="ECO:0007669"/>
    <property type="project" value="InterPro"/>
</dbReference>
<sequence>MSHSSIPATTNGDSCAPPRPLEVIVIGAGIAGLTVGIALRKNGHHVKIYEQSRFAQELGAAVHVAPNAHGLLKKLGVDPQVGANKVEWIREFTASGELNREIDLSQSAKLWQHDWLSAHRVRLHEALKEEALSEDGPGRPCELHLSSSVVNVDPHNASITLKGGTKISADVVIGADGVHSKSRRNVPGGENAKTVGSGKNGFRFMIPRKDVLNDPITRPLFDKPGQFSVILGTDRRIITYPTSDNTLLNFLCIHPEEMSDPGDDSWSTETSRAAVLDVYRDFAPEFLALLEKANAESLKVWKLLDMENLPGFVNGRFALIGDAAHPFLPHQGQGAAMAMEDAVALSVVLEPGLACQEIPERLKLYNSIRYERACKVQEVTRIAGQDIPDKKLDTIEHRKYNFGHDEFHNSAQRLREWKWARMNKSALTMPVAFAPILTTLSSSTSSPSFVTASIQFRTSKTLLRNFLPSGVPALSFEAPGTVVTCSFAHTSLDGLGWLDGGRCESSGLYIHDVSYDTSYGKKFRGTYVPVIFNNQTDCIVRDREHYGLNAVYSSMNVEHDGNRYHASAFSNGHAWAELALEDLQPVPSDALAALGTPTLAGTMQDEGLLTWRCSPTFDTKTPDFGLWIPFKQGDEDVRVTQAWKTEKATIRFESNTSLKRPILAEVASRLSEIPVFDVLSAHVVTGTGIPSFGQPQRI</sequence>
<evidence type="ECO:0000313" key="8">
    <source>
        <dbReference type="Proteomes" id="UP001172681"/>
    </source>
</evidence>
<dbReference type="InterPro" id="IPR036188">
    <property type="entry name" value="FAD/NAD-bd_sf"/>
</dbReference>
<reference evidence="7" key="1">
    <citation type="submission" date="2022-10" db="EMBL/GenBank/DDBJ databases">
        <title>Culturing micro-colonial fungi from biological soil crusts in the Mojave desert and describing Neophaeococcomyces mojavensis, and introducing the new genera and species Taxawa tesnikishii.</title>
        <authorList>
            <person name="Kurbessoian T."/>
            <person name="Stajich J.E."/>
        </authorList>
    </citation>
    <scope>NUCLEOTIDE SEQUENCE</scope>
    <source>
        <strain evidence="7">TK_35</strain>
    </source>
</reference>
<keyword evidence="2" id="KW-0285">Flavoprotein</keyword>
<dbReference type="AlphaFoldDB" id="A0AA39CL17"/>
<keyword evidence="3" id="KW-0274">FAD</keyword>
<comment type="caution">
    <text evidence="7">The sequence shown here is derived from an EMBL/GenBank/DDBJ whole genome shotgun (WGS) entry which is preliminary data.</text>
</comment>
<keyword evidence="5" id="KW-0503">Monooxygenase</keyword>
<evidence type="ECO:0000313" key="7">
    <source>
        <dbReference type="EMBL" id="KAJ9611856.1"/>
    </source>
</evidence>
<dbReference type="Proteomes" id="UP001172681">
    <property type="component" value="Unassembled WGS sequence"/>
</dbReference>
<gene>
    <name evidence="7" type="ORF">H2204_015133</name>
</gene>
<protein>
    <recommendedName>
        <fullName evidence="6">FAD-binding domain-containing protein</fullName>
    </recommendedName>
</protein>
<evidence type="ECO:0000256" key="3">
    <source>
        <dbReference type="ARBA" id="ARBA00022827"/>
    </source>
</evidence>
<dbReference type="PRINTS" id="PR00420">
    <property type="entry name" value="RNGMNOXGNASE"/>
</dbReference>